<evidence type="ECO:0000313" key="2">
    <source>
        <dbReference type="EMBL" id="SFF46932.1"/>
    </source>
</evidence>
<dbReference type="AlphaFoldDB" id="A0A1I2IWS2"/>
<feature type="compositionally biased region" description="Basic and acidic residues" evidence="1">
    <location>
        <begin position="1"/>
        <end position="11"/>
    </location>
</feature>
<dbReference type="STRING" id="54.SAMN02745121_09065"/>
<evidence type="ECO:0000256" key="1">
    <source>
        <dbReference type="SAM" id="MobiDB-lite"/>
    </source>
</evidence>
<sequence length="68" mass="7599">MTSKKNDDSDTRGAVVVQPRTPPRGSFSLLLPPNMVWEEHPVAGGIRLDFRIATARDIVKRIRERGEG</sequence>
<name>A0A1I2IWS2_9BACT</name>
<protein>
    <submittedName>
        <fullName evidence="2">Uncharacterized protein</fullName>
    </submittedName>
</protein>
<dbReference type="EMBL" id="FOMX01000097">
    <property type="protein sequence ID" value="SFF46932.1"/>
    <property type="molecule type" value="Genomic_DNA"/>
</dbReference>
<accession>A0A1I2IWS2</accession>
<gene>
    <name evidence="2" type="ORF">SAMN02745121_09065</name>
</gene>
<dbReference type="Proteomes" id="UP000199400">
    <property type="component" value="Unassembled WGS sequence"/>
</dbReference>
<feature type="region of interest" description="Disordered" evidence="1">
    <location>
        <begin position="1"/>
        <end position="25"/>
    </location>
</feature>
<evidence type="ECO:0000313" key="3">
    <source>
        <dbReference type="Proteomes" id="UP000199400"/>
    </source>
</evidence>
<reference evidence="3" key="1">
    <citation type="submission" date="2016-10" db="EMBL/GenBank/DDBJ databases">
        <authorList>
            <person name="Varghese N."/>
            <person name="Submissions S."/>
        </authorList>
    </citation>
    <scope>NUCLEOTIDE SEQUENCE [LARGE SCALE GENOMIC DNA]</scope>
    <source>
        <strain evidence="3">ATCC 25963</strain>
    </source>
</reference>
<proteinExistence type="predicted"/>
<organism evidence="2 3">
    <name type="scientific">Nannocystis exedens</name>
    <dbReference type="NCBI Taxonomy" id="54"/>
    <lineage>
        <taxon>Bacteria</taxon>
        <taxon>Pseudomonadati</taxon>
        <taxon>Myxococcota</taxon>
        <taxon>Polyangia</taxon>
        <taxon>Nannocystales</taxon>
        <taxon>Nannocystaceae</taxon>
        <taxon>Nannocystis</taxon>
    </lineage>
</organism>
<keyword evidence="3" id="KW-1185">Reference proteome</keyword>